<evidence type="ECO:0000313" key="2">
    <source>
        <dbReference type="EMBL" id="MBC5763009.1"/>
    </source>
</evidence>
<sequence>MNLRQFDRRKFGTLLAAGMVAPWVRAEEFPSRPVRIVVGFPPGGPTDMMTREIAGALQDRWKQAVVTENKPGAASLPAVEQLIRSPADGYTLMLATDTPIVVLPFLRQKLPYDPLADIKPVAIVGAIPLILVASAASGFKTFSEFVTAAKARPGALDYASNGIGAGLHIAMERMQRAAGIELNHIPYKGSGDALPALVGGQVPVMWDTIPSSLPLIRSGKLIPLAVGGLERVSLLPDVPCMPELGYPGFDVGLWMGLVARSGTPAAILEKIEGDVLAAQQNKSFVERVAARGFERRTAGMAEFAKRIQEDYARNKALFAQLKIKKD</sequence>
<reference evidence="2" key="1">
    <citation type="submission" date="2020-08" db="EMBL/GenBank/DDBJ databases">
        <title>Ramlibacter sp. GTP1 16S ribosomal RNA gene genome sequencing and assembly.</title>
        <authorList>
            <person name="Kang M."/>
        </authorList>
    </citation>
    <scope>NUCLEOTIDE SEQUENCE</scope>
    <source>
        <strain evidence="2">GTP1</strain>
    </source>
</reference>
<comment type="caution">
    <text evidence="2">The sequence shown here is derived from an EMBL/GenBank/DDBJ whole genome shotgun (WGS) entry which is preliminary data.</text>
</comment>
<organism evidence="2 3">
    <name type="scientific">Ramlibacter albus</name>
    <dbReference type="NCBI Taxonomy" id="2079448"/>
    <lineage>
        <taxon>Bacteria</taxon>
        <taxon>Pseudomonadati</taxon>
        <taxon>Pseudomonadota</taxon>
        <taxon>Betaproteobacteria</taxon>
        <taxon>Burkholderiales</taxon>
        <taxon>Comamonadaceae</taxon>
        <taxon>Ramlibacter</taxon>
    </lineage>
</organism>
<proteinExistence type="inferred from homology"/>
<comment type="similarity">
    <text evidence="1">Belongs to the UPF0065 (bug) family.</text>
</comment>
<dbReference type="Proteomes" id="UP000596827">
    <property type="component" value="Unassembled WGS sequence"/>
</dbReference>
<name>A0A923S063_9BURK</name>
<dbReference type="CDD" id="cd07012">
    <property type="entry name" value="PBP2_Bug_TTT"/>
    <property type="match status" value="1"/>
</dbReference>
<protein>
    <submittedName>
        <fullName evidence="2">Tripartite tricarboxylate transporter substrate binding protein</fullName>
    </submittedName>
</protein>
<gene>
    <name evidence="2" type="ORF">H8R02_00990</name>
</gene>
<evidence type="ECO:0000313" key="3">
    <source>
        <dbReference type="Proteomes" id="UP000596827"/>
    </source>
</evidence>
<dbReference type="PANTHER" id="PTHR42928">
    <property type="entry name" value="TRICARBOXYLATE-BINDING PROTEIN"/>
    <property type="match status" value="1"/>
</dbReference>
<evidence type="ECO:0000256" key="1">
    <source>
        <dbReference type="ARBA" id="ARBA00006987"/>
    </source>
</evidence>
<keyword evidence="3" id="KW-1185">Reference proteome</keyword>
<dbReference type="Gene3D" id="3.40.190.150">
    <property type="entry name" value="Bordetella uptake gene, domain 1"/>
    <property type="match status" value="1"/>
</dbReference>
<dbReference type="PANTHER" id="PTHR42928:SF5">
    <property type="entry name" value="BLR1237 PROTEIN"/>
    <property type="match status" value="1"/>
</dbReference>
<dbReference type="InterPro" id="IPR005064">
    <property type="entry name" value="BUG"/>
</dbReference>
<dbReference type="PIRSF" id="PIRSF017082">
    <property type="entry name" value="YflP"/>
    <property type="match status" value="1"/>
</dbReference>
<dbReference type="RefSeq" id="WP_187079482.1">
    <property type="nucleotide sequence ID" value="NZ_JACORU010000001.1"/>
</dbReference>
<dbReference type="Gene3D" id="3.40.190.10">
    <property type="entry name" value="Periplasmic binding protein-like II"/>
    <property type="match status" value="1"/>
</dbReference>
<dbReference type="InterPro" id="IPR042100">
    <property type="entry name" value="Bug_dom1"/>
</dbReference>
<accession>A0A923S063</accession>
<dbReference type="EMBL" id="JACORU010000001">
    <property type="protein sequence ID" value="MBC5763009.1"/>
    <property type="molecule type" value="Genomic_DNA"/>
</dbReference>
<dbReference type="SUPFAM" id="SSF53850">
    <property type="entry name" value="Periplasmic binding protein-like II"/>
    <property type="match status" value="1"/>
</dbReference>
<dbReference type="AlphaFoldDB" id="A0A923S063"/>
<dbReference type="Pfam" id="PF03401">
    <property type="entry name" value="TctC"/>
    <property type="match status" value="1"/>
</dbReference>